<dbReference type="InterPro" id="IPR017395">
    <property type="entry name" value="Chlorophyllase-like"/>
</dbReference>
<keyword evidence="2" id="KW-0732">Signal</keyword>
<evidence type="ECO:0000256" key="2">
    <source>
        <dbReference type="SAM" id="SignalP"/>
    </source>
</evidence>
<dbReference type="PANTHER" id="PTHR33428:SF14">
    <property type="entry name" value="CARBOXYLESTERASE TYPE B DOMAIN-CONTAINING PROTEIN"/>
    <property type="match status" value="1"/>
</dbReference>
<dbReference type="SUPFAM" id="SSF53474">
    <property type="entry name" value="alpha/beta-Hydrolases"/>
    <property type="match status" value="1"/>
</dbReference>
<evidence type="ECO:0008006" key="5">
    <source>
        <dbReference type="Google" id="ProtNLM"/>
    </source>
</evidence>
<feature type="compositionally biased region" description="Basic and acidic residues" evidence="1">
    <location>
        <begin position="295"/>
        <end position="305"/>
    </location>
</feature>
<dbReference type="Proteomes" id="UP001595536">
    <property type="component" value="Unassembled WGS sequence"/>
</dbReference>
<name>A0ABV7LCH3_9HYPH</name>
<keyword evidence="4" id="KW-1185">Reference proteome</keyword>
<organism evidence="3 4">
    <name type="scientific">Camelimonas abortus</name>
    <dbReference type="NCBI Taxonomy" id="1017184"/>
    <lineage>
        <taxon>Bacteria</taxon>
        <taxon>Pseudomonadati</taxon>
        <taxon>Pseudomonadota</taxon>
        <taxon>Alphaproteobacteria</taxon>
        <taxon>Hyphomicrobiales</taxon>
        <taxon>Chelatococcaceae</taxon>
        <taxon>Camelimonas</taxon>
    </lineage>
</organism>
<dbReference type="Pfam" id="PF07224">
    <property type="entry name" value="Chlorophyllase"/>
    <property type="match status" value="1"/>
</dbReference>
<reference evidence="4" key="1">
    <citation type="journal article" date="2019" name="Int. J. Syst. Evol. Microbiol.">
        <title>The Global Catalogue of Microorganisms (GCM) 10K type strain sequencing project: providing services to taxonomists for standard genome sequencing and annotation.</title>
        <authorList>
            <consortium name="The Broad Institute Genomics Platform"/>
            <consortium name="The Broad Institute Genome Sequencing Center for Infectious Disease"/>
            <person name="Wu L."/>
            <person name="Ma J."/>
        </authorList>
    </citation>
    <scope>NUCLEOTIDE SEQUENCE [LARGE SCALE GENOMIC DNA]</scope>
    <source>
        <strain evidence="4">CCM 7941</strain>
    </source>
</reference>
<proteinExistence type="predicted"/>
<feature type="region of interest" description="Disordered" evidence="1">
    <location>
        <begin position="270"/>
        <end position="305"/>
    </location>
</feature>
<evidence type="ECO:0000313" key="3">
    <source>
        <dbReference type="EMBL" id="MFC3265615.1"/>
    </source>
</evidence>
<comment type="caution">
    <text evidence="3">The sequence shown here is derived from an EMBL/GenBank/DDBJ whole genome shotgun (WGS) entry which is preliminary data.</text>
</comment>
<dbReference type="PANTHER" id="PTHR33428">
    <property type="entry name" value="CHLOROPHYLLASE-2, CHLOROPLASTIC"/>
    <property type="match status" value="1"/>
</dbReference>
<feature type="chain" id="PRO_5046870466" description="Chlorophyllase-like protein" evidence="2">
    <location>
        <begin position="20"/>
        <end position="405"/>
    </location>
</feature>
<evidence type="ECO:0000313" key="4">
    <source>
        <dbReference type="Proteomes" id="UP001595536"/>
    </source>
</evidence>
<protein>
    <recommendedName>
        <fullName evidence="5">Chlorophyllase-like protein</fullName>
    </recommendedName>
</protein>
<dbReference type="InterPro" id="IPR029058">
    <property type="entry name" value="AB_hydrolase_fold"/>
</dbReference>
<feature type="signal peptide" evidence="2">
    <location>
        <begin position="1"/>
        <end position="19"/>
    </location>
</feature>
<dbReference type="EMBL" id="JBHRUV010000018">
    <property type="protein sequence ID" value="MFC3265615.1"/>
    <property type="molecule type" value="Genomic_DNA"/>
</dbReference>
<sequence>MRAALFGLAAPLAAGVALAASPPSQPAAGPGGADYVVPAGEIEKRSFGEGNGRALAFWPRAAAEKPRPVIVFLHAPGAISPAYYGAWLSHLARRGNVVIYPLYEAAVGAVPFDEMTGEALKGLSAALAGIAADPSARADLSRLVFAGHSGGAVIAANLAARSGRDGLPPARLLFGVMPARPGGEKIHAPPLEDLSGLPAEALAVMFTGDRDQFAGDRGARQILAAAAHLGQNGRLIARGPSDSHGQPAVSFTHYAAVAPDEAWDLAAMPGGAEQAPAPGPETKTEKGARRAAPAPREEARRQREEQRRRAAALWRVGHEERMLLANFEGRSVGAASYAIWKTFDLALEAALSGGDALTLRRDPRFYDIGQWSDGWPLRRMGVETPRPPASATAGVAAPDAATSAR</sequence>
<evidence type="ECO:0000256" key="1">
    <source>
        <dbReference type="SAM" id="MobiDB-lite"/>
    </source>
</evidence>
<feature type="compositionally biased region" description="Low complexity" evidence="1">
    <location>
        <begin position="389"/>
        <end position="405"/>
    </location>
</feature>
<feature type="region of interest" description="Disordered" evidence="1">
    <location>
        <begin position="384"/>
        <end position="405"/>
    </location>
</feature>
<dbReference type="RefSeq" id="WP_376868733.1">
    <property type="nucleotide sequence ID" value="NZ_JBHRUV010000018.1"/>
</dbReference>
<accession>A0ABV7LCH3</accession>
<dbReference type="Gene3D" id="3.40.50.1820">
    <property type="entry name" value="alpha/beta hydrolase"/>
    <property type="match status" value="1"/>
</dbReference>
<gene>
    <name evidence="3" type="ORF">ACFOEX_04440</name>
</gene>